<dbReference type="Pfam" id="PF04163">
    <property type="entry name" value="Tht1"/>
    <property type="match status" value="1"/>
</dbReference>
<comment type="subcellular location">
    <subcellularLocation>
        <location evidence="4">Endoplasmic reticulum membrane</location>
    </subcellularLocation>
    <subcellularLocation>
        <location evidence="4">Nucleus membrane</location>
    </subcellularLocation>
</comment>
<dbReference type="STRING" id="45357.A0A2V1B061"/>
<dbReference type="InterPro" id="IPR007292">
    <property type="entry name" value="Nuclear_fusion_Kar5"/>
</dbReference>
<dbReference type="PANTHER" id="PTHR46640">
    <property type="entry name" value="TRIACYLGLYCEROL LIPASE, PUTATIVE (AFU_ORTHOLOGUE AFUA_6G06510)-RELATED"/>
    <property type="match status" value="1"/>
</dbReference>
<dbReference type="InterPro" id="IPR002921">
    <property type="entry name" value="Fungal_lipase-type"/>
</dbReference>
<evidence type="ECO:0000313" key="8">
    <source>
        <dbReference type="Proteomes" id="UP000244309"/>
    </source>
</evidence>
<accession>A0A2V1B061</accession>
<evidence type="ECO:0000256" key="3">
    <source>
        <dbReference type="ARBA" id="ARBA00022801"/>
    </source>
</evidence>
<keyword evidence="4" id="KW-0539">Nucleus</keyword>
<dbReference type="GO" id="GO:0048288">
    <property type="term" value="P:nuclear membrane fusion involved in karyogamy"/>
    <property type="evidence" value="ECO:0007669"/>
    <property type="project" value="UniProtKB-UniRule"/>
</dbReference>
<dbReference type="Proteomes" id="UP000244309">
    <property type="component" value="Unassembled WGS sequence"/>
</dbReference>
<proteinExistence type="inferred from homology"/>
<dbReference type="Gene3D" id="3.40.50.1820">
    <property type="entry name" value="alpha/beta hydrolase"/>
    <property type="match status" value="1"/>
</dbReference>
<evidence type="ECO:0000256" key="5">
    <source>
        <dbReference type="SAM" id="SignalP"/>
    </source>
</evidence>
<dbReference type="GO" id="GO:0006629">
    <property type="term" value="P:lipid metabolic process"/>
    <property type="evidence" value="ECO:0007669"/>
    <property type="project" value="InterPro"/>
</dbReference>
<sequence length="741" mass="84446">MLFFIYLGIQALAFQFLDSGISSYELSTEIYQSQCAHRALEDVIEECASGGVESLSSALRKKSAVDLSVCEFQDAAIDYPESCKRLDTDSAYHNCIQELRQTSQYWTTYSGNYRRIKSICHEEAMPFFKEHLVDLFNNVTRTYTSFHEASFESTKETERYQKEVQLQFEKMLAEVMEMVSVSRKHREDWEAEAMAFNEELESIFSNVQGQVHHEFDHLASSINSLSKVANNQADLVGIHADEETARLNEASSLWTDFKGTLHEDILEILEAMKDIQTQTSLSQSNQLALHDTLQGELQLTTEFQHRLRSIEFDLQQYFDTQSTELESFIEATLLKFGSMLNTSVQQLETSHASLRDNVYDLNEMLAEQKDSFTKQPTLLNVLPNTMRLPLSWLPAFLIPVKSPNFLNDVNTPEPLDPVIHRNMFTYAHLIDISYCIDKFHGIKEPFECNLDCSKRFPNMTLVHQWYFDDAVCGYIASTYSDIFNYEETTETTKKHKTIVVSLRGTRSLNDVLADIRVDMVPYHNLHHRLPYCGENCKIHQGFARYYKNTLAAIHNQLTTELSSGGDSEDYELVFVGHSMGGSVALLLALHFLDLGFDKLTLVTMGQPMVGNSEFTSWADFVLGSYMPMKHGSYDRKFLRVIHKGDLVTQVPSTSSNFLDQFAQFQNQIYVNVTGGETNPSVDEVVDCFSGTNPRCVSADFSKPHMGSIIFRNYYEAHNTYFRNIGLCGLGVRKDISVFGAV</sequence>
<dbReference type="PANTHER" id="PTHR46640:SF1">
    <property type="entry name" value="FUNGAL LIPASE-LIKE DOMAIN-CONTAINING PROTEIN-RELATED"/>
    <property type="match status" value="1"/>
</dbReference>
<evidence type="ECO:0000256" key="1">
    <source>
        <dbReference type="ARBA" id="ARBA00013279"/>
    </source>
</evidence>
<gene>
    <name evidence="7" type="ORF">CXQ85_002769</name>
</gene>
<feature type="domain" description="Fungal lipase-type" evidence="6">
    <location>
        <begin position="499"/>
        <end position="653"/>
    </location>
</feature>
<reference evidence="7 8" key="1">
    <citation type="submission" date="2017-12" db="EMBL/GenBank/DDBJ databases">
        <title>Genome Sequence of a Multidrug-Resistant Candida haemulonii Isolate from a Patient with Chronic Leg Ulcers in Israel.</title>
        <authorList>
            <person name="Chow N.A."/>
            <person name="Gade L."/>
            <person name="Batra D."/>
            <person name="Rowe L.A."/>
            <person name="Ben-Ami R."/>
            <person name="Loparev V.N."/>
            <person name="Litvintseva A.P."/>
        </authorList>
    </citation>
    <scope>NUCLEOTIDE SEQUENCE [LARGE SCALE GENOMIC DNA]</scope>
    <source>
        <strain evidence="7 8">B11899</strain>
    </source>
</reference>
<dbReference type="EC" id="3.1.1.3" evidence="1"/>
<keyword evidence="4" id="KW-0256">Endoplasmic reticulum</keyword>
<dbReference type="VEuPathDB" id="FungiDB:CXQ85_002769"/>
<keyword evidence="3" id="KW-0378">Hydrolase</keyword>
<dbReference type="GO" id="GO:0005789">
    <property type="term" value="C:endoplasmic reticulum membrane"/>
    <property type="evidence" value="ECO:0007669"/>
    <property type="project" value="UniProtKB-SubCell"/>
</dbReference>
<dbReference type="RefSeq" id="XP_025343983.1">
    <property type="nucleotide sequence ID" value="XM_025486433.1"/>
</dbReference>
<evidence type="ECO:0000313" key="7">
    <source>
        <dbReference type="EMBL" id="PVH23043.1"/>
    </source>
</evidence>
<dbReference type="GO" id="GO:0004806">
    <property type="term" value="F:triacylglycerol lipase activity"/>
    <property type="evidence" value="ECO:0007669"/>
    <property type="project" value="UniProtKB-EC"/>
</dbReference>
<feature type="chain" id="PRO_5015976621" description="triacylglycerol lipase" evidence="5">
    <location>
        <begin position="24"/>
        <end position="741"/>
    </location>
</feature>
<dbReference type="OrthoDB" id="438440at2759"/>
<feature type="signal peptide" evidence="5">
    <location>
        <begin position="1"/>
        <end position="23"/>
    </location>
</feature>
<keyword evidence="8" id="KW-1185">Reference proteome</keyword>
<dbReference type="GeneID" id="37008100"/>
<evidence type="ECO:0000256" key="4">
    <source>
        <dbReference type="RuleBase" id="RU368082"/>
    </source>
</evidence>
<keyword evidence="2 4" id="KW-0732">Signal</keyword>
<evidence type="ECO:0000256" key="2">
    <source>
        <dbReference type="ARBA" id="ARBA00022729"/>
    </source>
</evidence>
<dbReference type="CDD" id="cd00519">
    <property type="entry name" value="Lipase_3"/>
    <property type="match status" value="1"/>
</dbReference>
<keyword evidence="4" id="KW-0415">Karyogamy</keyword>
<dbReference type="GO" id="GO:0031965">
    <property type="term" value="C:nuclear membrane"/>
    <property type="evidence" value="ECO:0007669"/>
    <property type="project" value="UniProtKB-SubCell"/>
</dbReference>
<dbReference type="Pfam" id="PF01764">
    <property type="entry name" value="Lipase_3"/>
    <property type="match status" value="1"/>
</dbReference>
<dbReference type="InterPro" id="IPR029058">
    <property type="entry name" value="AB_hydrolase_fold"/>
</dbReference>
<dbReference type="InterPro" id="IPR051299">
    <property type="entry name" value="AB_hydrolase_lip/est"/>
</dbReference>
<comment type="similarity">
    <text evidence="4">Belongs to the KAR5 family.</text>
</comment>
<dbReference type="SUPFAM" id="SSF53474">
    <property type="entry name" value="alpha/beta-Hydrolases"/>
    <property type="match status" value="1"/>
</dbReference>
<protein>
    <recommendedName>
        <fullName evidence="1">triacylglycerol lipase</fullName>
        <ecNumber evidence="1">3.1.1.3</ecNumber>
    </recommendedName>
</protein>
<dbReference type="AlphaFoldDB" id="A0A2V1B061"/>
<organism evidence="7 8">
    <name type="scientific">Candidozyma haemuli</name>
    <dbReference type="NCBI Taxonomy" id="45357"/>
    <lineage>
        <taxon>Eukaryota</taxon>
        <taxon>Fungi</taxon>
        <taxon>Dikarya</taxon>
        <taxon>Ascomycota</taxon>
        <taxon>Saccharomycotina</taxon>
        <taxon>Pichiomycetes</taxon>
        <taxon>Metschnikowiaceae</taxon>
        <taxon>Candidozyma</taxon>
    </lineage>
</organism>
<evidence type="ECO:0000259" key="6">
    <source>
        <dbReference type="Pfam" id="PF01764"/>
    </source>
</evidence>
<dbReference type="EMBL" id="PKFO01000010">
    <property type="protein sequence ID" value="PVH23043.1"/>
    <property type="molecule type" value="Genomic_DNA"/>
</dbReference>
<dbReference type="GO" id="GO:0000742">
    <property type="term" value="P:karyogamy involved in conjugation with cellular fusion"/>
    <property type="evidence" value="ECO:0007669"/>
    <property type="project" value="UniProtKB-UniRule"/>
</dbReference>
<name>A0A2V1B061_9ASCO</name>
<comment type="caution">
    <text evidence="7">The sequence shown here is derived from an EMBL/GenBank/DDBJ whole genome shotgun (WGS) entry which is preliminary data.</text>
</comment>
<comment type="function">
    <text evidence="4">Required for nuclear membrane fusion during karyogamy.</text>
</comment>